<dbReference type="AlphaFoldDB" id="A0A3B6VTL0"/>
<accession>A0A3B6VTL0</accession>
<evidence type="ECO:0000313" key="2">
    <source>
        <dbReference type="Proteomes" id="UP000092328"/>
    </source>
</evidence>
<dbReference type="Pfam" id="PF12686">
    <property type="entry name" value="DUF3800"/>
    <property type="match status" value="1"/>
</dbReference>
<dbReference type="KEGG" id="bhd:BHYOB78_11390"/>
<gene>
    <name evidence="1" type="ORF">BHYOB78_11390</name>
</gene>
<protein>
    <recommendedName>
        <fullName evidence="3">DUF3800 domain-containing protein</fullName>
    </recommendedName>
</protein>
<dbReference type="RefSeq" id="WP_020063903.1">
    <property type="nucleotide sequence ID" value="NZ_CP015910.2"/>
</dbReference>
<dbReference type="OrthoDB" id="5521286at2"/>
<evidence type="ECO:0008006" key="3">
    <source>
        <dbReference type="Google" id="ProtNLM"/>
    </source>
</evidence>
<organism evidence="1 2">
    <name type="scientific">Brachyspira hyodysenteriae ATCC 27164</name>
    <dbReference type="NCBI Taxonomy" id="1266923"/>
    <lineage>
        <taxon>Bacteria</taxon>
        <taxon>Pseudomonadati</taxon>
        <taxon>Spirochaetota</taxon>
        <taxon>Spirochaetia</taxon>
        <taxon>Brachyspirales</taxon>
        <taxon>Brachyspiraceae</taxon>
        <taxon>Brachyspira</taxon>
    </lineage>
</organism>
<reference evidence="2" key="2">
    <citation type="journal article" date="2017" name="Genome Announc.">
        <title>Correction for Mirajkar et al., Complete Genome Sequence of Brachyspira hyodysenteriae Type Strain B78 (ATCC 27164).</title>
        <authorList>
            <person name="Mirajkar N.S."/>
            <person name="Johnson T.J."/>
            <person name="Gebhart C.J."/>
        </authorList>
    </citation>
    <scope>NUCLEOTIDE SEQUENCE [LARGE SCALE GENOMIC DNA]</scope>
    <source>
        <strain evidence="2">B78</strain>
    </source>
</reference>
<dbReference type="GeneID" id="63962034"/>
<sequence>MSLELYIDESGNTHTNWADNSQPYFIYGGWLIESSKKYEIESYCNNLNISKSKGELKSSSIFKHNKNYSIFIKIFSDMICKYNAIPFFNICNKRYLVSSYIVETFFDPYYNSSLNYEILSSNIYMISQFKQSLASYILLNDKYNIIDDFSEVIQNKNNIDLNKMINIKDKLMELFYDIKIVYNSLTNFSNLNLEDMLESFNKEKHVQFFNSILLPVMSSLFMNLTDYLHKKNIKDELYIYYDSLSKYENFFKYVEENYWNISEIKSIKIDPNTTISLGFENLKSIKPMDSKNEILIQLSDLLCGFTYRVYRNFIENKHIDNNIKYFFEFIKNNINNLIIINEDTENIKLFYKIFGNDTLKNYNDYDVIVNYFNYFIK</sequence>
<dbReference type="Proteomes" id="UP000092328">
    <property type="component" value="Chromosome"/>
</dbReference>
<dbReference type="EMBL" id="CP015910">
    <property type="protein sequence ID" value="ANN64448.1"/>
    <property type="molecule type" value="Genomic_DNA"/>
</dbReference>
<dbReference type="InterPro" id="IPR024524">
    <property type="entry name" value="DUF3800"/>
</dbReference>
<name>A0A3B6VTL0_BRAHO</name>
<evidence type="ECO:0000313" key="1">
    <source>
        <dbReference type="EMBL" id="ANN64448.1"/>
    </source>
</evidence>
<proteinExistence type="predicted"/>
<keyword evidence="2" id="KW-1185">Reference proteome</keyword>
<reference evidence="2" key="1">
    <citation type="journal article" date="2016" name="Genome Announc.">
        <title>Complete Genome Sequence of Brachyspira hyodysenteriae Type Strain B78 (ATCC 27164).</title>
        <authorList>
            <person name="Mirajkar N.S."/>
            <person name="Johnson T.J."/>
            <person name="Gebhart C.J."/>
        </authorList>
    </citation>
    <scope>NUCLEOTIDE SEQUENCE [LARGE SCALE GENOMIC DNA]</scope>
    <source>
        <strain evidence="2">B78</strain>
    </source>
</reference>